<organism evidence="10 11">
    <name type="scientific">Microvirga lupini</name>
    <dbReference type="NCBI Taxonomy" id="420324"/>
    <lineage>
        <taxon>Bacteria</taxon>
        <taxon>Pseudomonadati</taxon>
        <taxon>Pseudomonadota</taxon>
        <taxon>Alphaproteobacteria</taxon>
        <taxon>Hyphomicrobiales</taxon>
        <taxon>Methylobacteriaceae</taxon>
        <taxon>Microvirga</taxon>
    </lineage>
</organism>
<feature type="binding site" evidence="6 8">
    <location>
        <position position="149"/>
    </location>
    <ligand>
        <name>substrate</name>
    </ligand>
</feature>
<evidence type="ECO:0000313" key="10">
    <source>
        <dbReference type="EMBL" id="MBB3019874.1"/>
    </source>
</evidence>
<accession>A0A7W4VMF5</accession>
<evidence type="ECO:0000259" key="9">
    <source>
        <dbReference type="SMART" id="SM01005"/>
    </source>
</evidence>
<dbReference type="InterPro" id="IPR029066">
    <property type="entry name" value="PLP-binding_barrel"/>
</dbReference>
<comment type="cofactor">
    <cofactor evidence="2 6 7">
        <name>pyridoxal 5'-phosphate</name>
        <dbReference type="ChEBI" id="CHEBI:597326"/>
    </cofactor>
</comment>
<evidence type="ECO:0000256" key="3">
    <source>
        <dbReference type="ARBA" id="ARBA00013089"/>
    </source>
</evidence>
<dbReference type="UniPathway" id="UPA00042">
    <property type="reaction ID" value="UER00497"/>
</dbReference>
<proteinExistence type="inferred from homology"/>
<gene>
    <name evidence="10" type="ORF">FHR70_002939</name>
</gene>
<evidence type="ECO:0000256" key="7">
    <source>
        <dbReference type="PIRSR" id="PIRSR600821-50"/>
    </source>
</evidence>
<feature type="active site" description="Proton acceptor; specific for L-alanine" evidence="6">
    <location>
        <position position="270"/>
    </location>
</feature>
<dbReference type="EMBL" id="JACHWB010000003">
    <property type="protein sequence ID" value="MBB3019874.1"/>
    <property type="molecule type" value="Genomic_DNA"/>
</dbReference>
<dbReference type="NCBIfam" id="TIGR00492">
    <property type="entry name" value="alr"/>
    <property type="match status" value="1"/>
</dbReference>
<dbReference type="Gene3D" id="3.20.20.10">
    <property type="entry name" value="Alanine racemase"/>
    <property type="match status" value="1"/>
</dbReference>
<dbReference type="Pfam" id="PF01168">
    <property type="entry name" value="Ala_racemase_N"/>
    <property type="match status" value="1"/>
</dbReference>
<dbReference type="GO" id="GO:0005829">
    <property type="term" value="C:cytosol"/>
    <property type="evidence" value="ECO:0007669"/>
    <property type="project" value="TreeGrafter"/>
</dbReference>
<dbReference type="GO" id="GO:0008784">
    <property type="term" value="F:alanine racemase activity"/>
    <property type="evidence" value="ECO:0007669"/>
    <property type="project" value="UniProtKB-UniRule"/>
</dbReference>
<comment type="function">
    <text evidence="6">Catalyzes the interconversion of L-alanine and D-alanine. May also act on other amino acids.</text>
</comment>
<dbReference type="SUPFAM" id="SSF50621">
    <property type="entry name" value="Alanine racemase C-terminal domain-like"/>
    <property type="match status" value="1"/>
</dbReference>
<evidence type="ECO:0000313" key="11">
    <source>
        <dbReference type="Proteomes" id="UP000532010"/>
    </source>
</evidence>
<reference evidence="10 11" key="1">
    <citation type="submission" date="2020-08" db="EMBL/GenBank/DDBJ databases">
        <title>The Agave Microbiome: Exploring the role of microbial communities in plant adaptations to desert environments.</title>
        <authorList>
            <person name="Partida-Martinez L.P."/>
        </authorList>
    </citation>
    <scope>NUCLEOTIDE SEQUENCE [LARGE SCALE GENOMIC DNA]</scope>
    <source>
        <strain evidence="10 11">AT3.9</strain>
    </source>
</reference>
<feature type="active site" description="Proton acceptor; specific for D-alanine" evidence="6">
    <location>
        <position position="51"/>
    </location>
</feature>
<keyword evidence="5 6" id="KW-0413">Isomerase</keyword>
<dbReference type="CDD" id="cd00430">
    <property type="entry name" value="PLPDE_III_AR"/>
    <property type="match status" value="1"/>
</dbReference>
<dbReference type="HAMAP" id="MF_01201">
    <property type="entry name" value="Ala_racemase"/>
    <property type="match status" value="1"/>
</dbReference>
<dbReference type="GO" id="GO:0030170">
    <property type="term" value="F:pyridoxal phosphate binding"/>
    <property type="evidence" value="ECO:0007669"/>
    <property type="project" value="UniProtKB-UniRule"/>
</dbReference>
<feature type="domain" description="Alanine racemase C-terminal" evidence="9">
    <location>
        <begin position="249"/>
        <end position="384"/>
    </location>
</feature>
<dbReference type="AlphaFoldDB" id="A0A7W4VMF5"/>
<feature type="binding site" evidence="6 8">
    <location>
        <position position="327"/>
    </location>
    <ligand>
        <name>substrate</name>
    </ligand>
</feature>
<dbReference type="SUPFAM" id="SSF51419">
    <property type="entry name" value="PLP-binding barrel"/>
    <property type="match status" value="1"/>
</dbReference>
<sequence length="388" mass="41573">MTRNNSQTNAARDILENAAGGILHIDLDALASNWRTLREHAGGAETAAVVKANAYGTGIEKAVPALARAGCRTFFVAHLSEAIRARAVAPYAAIYVLNGLFAGTGPTYAEFDLRPVLGSFEEVEEWAGFCRAQNRKLKAAIHVDTGMNRLGLTVPQGLTLKDRGELKDFEIALLMSHFVSAEESDNPLNAQQIEAFEAVRSTLPGIPASLPNSSGIFLRDKPGYDLVRPGYALYGGNPTPDRNNPMKPVVGLNARIVQLRWVEADQTVGYNGRWVALDKRRIATLSVGYADGYPRAASARGRSGDELLAGMALVAGHTCSFAGNVSMDLITIDVTDVPESQVKRGDTVTLIGGDLTIDEVGRRAGTIGYEILTNLGARYARAYRGGEA</sequence>
<dbReference type="PRINTS" id="PR00992">
    <property type="entry name" value="ALARACEMASE"/>
</dbReference>
<comment type="caution">
    <text evidence="10">The sequence shown here is derived from an EMBL/GenBank/DDBJ whole genome shotgun (WGS) entry which is preliminary data.</text>
</comment>
<dbReference type="Gene3D" id="2.40.37.10">
    <property type="entry name" value="Lyase, Ornithine Decarboxylase, Chain A, domain 1"/>
    <property type="match status" value="1"/>
</dbReference>
<dbReference type="InterPro" id="IPR000821">
    <property type="entry name" value="Ala_racemase"/>
</dbReference>
<evidence type="ECO:0000256" key="8">
    <source>
        <dbReference type="PIRSR" id="PIRSR600821-52"/>
    </source>
</evidence>
<dbReference type="SMART" id="SM01005">
    <property type="entry name" value="Ala_racemase_C"/>
    <property type="match status" value="1"/>
</dbReference>
<comment type="catalytic activity">
    <reaction evidence="1 6">
        <text>L-alanine = D-alanine</text>
        <dbReference type="Rhea" id="RHEA:20249"/>
        <dbReference type="ChEBI" id="CHEBI:57416"/>
        <dbReference type="ChEBI" id="CHEBI:57972"/>
        <dbReference type="EC" id="5.1.1.1"/>
    </reaction>
</comment>
<dbReference type="Proteomes" id="UP000532010">
    <property type="component" value="Unassembled WGS sequence"/>
</dbReference>
<evidence type="ECO:0000256" key="6">
    <source>
        <dbReference type="HAMAP-Rule" id="MF_01201"/>
    </source>
</evidence>
<feature type="modified residue" description="N6-(pyridoxal phosphate)lysine" evidence="6 7">
    <location>
        <position position="51"/>
    </location>
</feature>
<comment type="pathway">
    <text evidence="6">Amino-acid biosynthesis; D-alanine biosynthesis; D-alanine from L-alanine: step 1/1.</text>
</comment>
<dbReference type="InterPro" id="IPR009006">
    <property type="entry name" value="Ala_racemase/Decarboxylase_C"/>
</dbReference>
<keyword evidence="11" id="KW-1185">Reference proteome</keyword>
<name>A0A7W4VMF5_9HYPH</name>
<protein>
    <recommendedName>
        <fullName evidence="3 6">Alanine racemase</fullName>
        <ecNumber evidence="3 6">5.1.1.1</ecNumber>
    </recommendedName>
</protein>
<dbReference type="GO" id="GO:0030632">
    <property type="term" value="P:D-alanine biosynthetic process"/>
    <property type="evidence" value="ECO:0007669"/>
    <property type="project" value="UniProtKB-UniRule"/>
</dbReference>
<keyword evidence="4 6" id="KW-0663">Pyridoxal phosphate</keyword>
<dbReference type="PANTHER" id="PTHR30511">
    <property type="entry name" value="ALANINE RACEMASE"/>
    <property type="match status" value="1"/>
</dbReference>
<comment type="similarity">
    <text evidence="6">Belongs to the alanine racemase family.</text>
</comment>
<evidence type="ECO:0000256" key="1">
    <source>
        <dbReference type="ARBA" id="ARBA00000316"/>
    </source>
</evidence>
<evidence type="ECO:0000256" key="4">
    <source>
        <dbReference type="ARBA" id="ARBA00022898"/>
    </source>
</evidence>
<evidence type="ECO:0000256" key="2">
    <source>
        <dbReference type="ARBA" id="ARBA00001933"/>
    </source>
</evidence>
<evidence type="ECO:0000256" key="5">
    <source>
        <dbReference type="ARBA" id="ARBA00023235"/>
    </source>
</evidence>
<dbReference type="Pfam" id="PF00842">
    <property type="entry name" value="Ala_racemase_C"/>
    <property type="match status" value="1"/>
</dbReference>
<dbReference type="InterPro" id="IPR011079">
    <property type="entry name" value="Ala_racemase_C"/>
</dbReference>
<dbReference type="PANTHER" id="PTHR30511:SF0">
    <property type="entry name" value="ALANINE RACEMASE, CATABOLIC-RELATED"/>
    <property type="match status" value="1"/>
</dbReference>
<dbReference type="EC" id="5.1.1.1" evidence="3 6"/>
<dbReference type="InterPro" id="IPR001608">
    <property type="entry name" value="Ala_racemase_N"/>
</dbReference>
<dbReference type="RefSeq" id="WP_246408163.1">
    <property type="nucleotide sequence ID" value="NZ_JACHWB010000003.1"/>
</dbReference>